<dbReference type="Pfam" id="PF17216">
    <property type="entry name" value="Rrp44_CSD1"/>
    <property type="match status" value="1"/>
</dbReference>
<evidence type="ECO:0000256" key="18">
    <source>
        <dbReference type="RuleBase" id="RU003901"/>
    </source>
</evidence>
<keyword evidence="14" id="KW-0460">Magnesium</keyword>
<dbReference type="Proteomes" id="UP000007797">
    <property type="component" value="Unassembled WGS sequence"/>
</dbReference>
<keyword evidence="13" id="KW-0269">Exonuclease</keyword>
<dbReference type="Gene3D" id="2.40.50.700">
    <property type="match status" value="1"/>
</dbReference>
<evidence type="ECO:0000256" key="3">
    <source>
        <dbReference type="ARBA" id="ARBA00004123"/>
    </source>
</evidence>
<comment type="cofactor">
    <cofactor evidence="2">
        <name>Mg(2+)</name>
        <dbReference type="ChEBI" id="CHEBI:18420"/>
    </cofactor>
</comment>
<feature type="compositionally biased region" description="Basic and acidic residues" evidence="19">
    <location>
        <begin position="80"/>
        <end position="90"/>
    </location>
</feature>
<evidence type="ECO:0000256" key="16">
    <source>
        <dbReference type="ARBA" id="ARBA00023242"/>
    </source>
</evidence>
<evidence type="ECO:0000256" key="6">
    <source>
        <dbReference type="ARBA" id="ARBA00012163"/>
    </source>
</evidence>
<dbReference type="GO" id="GO:0008859">
    <property type="term" value="F:exoribonuclease II activity"/>
    <property type="evidence" value="ECO:0007669"/>
    <property type="project" value="UniProtKB-EC"/>
</dbReference>
<feature type="compositionally biased region" description="Basic and acidic residues" evidence="19">
    <location>
        <begin position="1073"/>
        <end position="1091"/>
    </location>
</feature>
<keyword evidence="10" id="KW-0540">Nuclease</keyword>
<feature type="domain" description="RNB" evidence="20">
    <location>
        <begin position="561"/>
        <end position="906"/>
    </location>
</feature>
<feature type="compositionally biased region" description="Low complexity" evidence="19">
    <location>
        <begin position="63"/>
        <end position="78"/>
    </location>
</feature>
<dbReference type="PANTHER" id="PTHR23355">
    <property type="entry name" value="RIBONUCLEASE"/>
    <property type="match status" value="1"/>
</dbReference>
<evidence type="ECO:0000256" key="9">
    <source>
        <dbReference type="ARBA" id="ARBA00022552"/>
    </source>
</evidence>
<keyword evidence="16" id="KW-0539">Nucleus</keyword>
<evidence type="ECO:0000256" key="5">
    <source>
        <dbReference type="ARBA" id="ARBA00005785"/>
    </source>
</evidence>
<evidence type="ECO:0000256" key="17">
    <source>
        <dbReference type="ARBA" id="ARBA00077930"/>
    </source>
</evidence>
<evidence type="ECO:0000256" key="11">
    <source>
        <dbReference type="ARBA" id="ARBA00022801"/>
    </source>
</evidence>
<dbReference type="Gene3D" id="2.40.50.140">
    <property type="entry name" value="Nucleic acid-binding proteins"/>
    <property type="match status" value="1"/>
</dbReference>
<evidence type="ECO:0000256" key="1">
    <source>
        <dbReference type="ARBA" id="ARBA00001849"/>
    </source>
</evidence>
<evidence type="ECO:0000313" key="22">
    <source>
        <dbReference type="Proteomes" id="UP000007797"/>
    </source>
</evidence>
<dbReference type="EMBL" id="GL883013">
    <property type="protein sequence ID" value="EGG20396.1"/>
    <property type="molecule type" value="Genomic_DNA"/>
</dbReference>
<dbReference type="KEGG" id="dfa:DFA_07520"/>
<dbReference type="GeneID" id="14872270"/>
<dbReference type="PROSITE" id="PS01175">
    <property type="entry name" value="RIBONUCLEASE_II"/>
    <property type="match status" value="1"/>
</dbReference>
<dbReference type="EC" id="3.1.13.1" evidence="6"/>
<comment type="subcellular location">
    <subcellularLocation>
        <location evidence="4">Cytoplasm</location>
    </subcellularLocation>
    <subcellularLocation>
        <location evidence="3">Nucleus</location>
    </subcellularLocation>
</comment>
<dbReference type="OrthoDB" id="372421at2759"/>
<dbReference type="Gene3D" id="2.40.50.690">
    <property type="match status" value="1"/>
</dbReference>
<comment type="catalytic activity">
    <reaction evidence="1">
        <text>Exonucleolytic cleavage in the 3'- to 5'-direction to yield nucleoside 5'-phosphates.</text>
        <dbReference type="EC" id="3.1.13.1"/>
    </reaction>
</comment>
<dbReference type="SMART" id="SM00955">
    <property type="entry name" value="RNB"/>
    <property type="match status" value="1"/>
</dbReference>
<dbReference type="InterPro" id="IPR050180">
    <property type="entry name" value="RNR_Ribonuclease"/>
</dbReference>
<dbReference type="FunFam" id="2.40.50.700:FF:000001">
    <property type="entry name" value="Exosome complex exonuclease exoribonuclease (Rrp44)"/>
    <property type="match status" value="1"/>
</dbReference>
<dbReference type="Pfam" id="PF17849">
    <property type="entry name" value="OB_Dis3"/>
    <property type="match status" value="1"/>
</dbReference>
<evidence type="ECO:0000256" key="7">
    <source>
        <dbReference type="ARBA" id="ARBA00016366"/>
    </source>
</evidence>
<reference evidence="22" key="1">
    <citation type="journal article" date="2011" name="Genome Res.">
        <title>Phylogeny-wide analysis of social amoeba genomes highlights ancient origins for complex intercellular communication.</title>
        <authorList>
            <person name="Heidel A.J."/>
            <person name="Lawal H.M."/>
            <person name="Felder M."/>
            <person name="Schilde C."/>
            <person name="Helps N.R."/>
            <person name="Tunggal B."/>
            <person name="Rivero F."/>
            <person name="John U."/>
            <person name="Schleicher M."/>
            <person name="Eichinger L."/>
            <person name="Platzer M."/>
            <person name="Noegel A.A."/>
            <person name="Schaap P."/>
            <person name="Gloeckner G."/>
        </authorList>
    </citation>
    <scope>NUCLEOTIDE SEQUENCE [LARGE SCALE GENOMIC DNA]</scope>
    <source>
        <strain evidence="22">SH3</strain>
    </source>
</reference>
<keyword evidence="8" id="KW-0963">Cytoplasm</keyword>
<feature type="region of interest" description="Disordered" evidence="19">
    <location>
        <begin position="1073"/>
        <end position="1119"/>
    </location>
</feature>
<dbReference type="Gene3D" id="3.40.50.1010">
    <property type="entry name" value="5'-nuclease"/>
    <property type="match status" value="1"/>
</dbReference>
<keyword evidence="9" id="KW-0698">rRNA processing</keyword>
<evidence type="ECO:0000256" key="8">
    <source>
        <dbReference type="ARBA" id="ARBA00022490"/>
    </source>
</evidence>
<gene>
    <name evidence="21" type="ORF">DFA_07520</name>
</gene>
<keyword evidence="22" id="KW-1185">Reference proteome</keyword>
<dbReference type="GO" id="GO:0000176">
    <property type="term" value="C:nuclear exosome (RNase complex)"/>
    <property type="evidence" value="ECO:0007669"/>
    <property type="project" value="UniProtKB-ARBA"/>
</dbReference>
<evidence type="ECO:0000259" key="20">
    <source>
        <dbReference type="SMART" id="SM00955"/>
    </source>
</evidence>
<dbReference type="InterPro" id="IPR012340">
    <property type="entry name" value="NA-bd_OB-fold"/>
</dbReference>
<feature type="region of interest" description="Disordered" evidence="19">
    <location>
        <begin position="63"/>
        <end position="91"/>
    </location>
</feature>
<evidence type="ECO:0000256" key="4">
    <source>
        <dbReference type="ARBA" id="ARBA00004496"/>
    </source>
</evidence>
<evidence type="ECO:0000256" key="2">
    <source>
        <dbReference type="ARBA" id="ARBA00001946"/>
    </source>
</evidence>
<dbReference type="STRING" id="1054147.F4PWN2"/>
<dbReference type="OMA" id="VIRIDGW"/>
<accession>F4PWN2</accession>
<keyword evidence="12" id="KW-0271">Exosome</keyword>
<dbReference type="PANTHER" id="PTHR23355:SF30">
    <property type="entry name" value="DIS3-LIKE EXONUCLEASE 1"/>
    <property type="match status" value="1"/>
</dbReference>
<dbReference type="RefSeq" id="XP_004367379.1">
    <property type="nucleotide sequence ID" value="XM_004367322.1"/>
</dbReference>
<proteinExistence type="inferred from homology"/>
<evidence type="ECO:0000256" key="12">
    <source>
        <dbReference type="ARBA" id="ARBA00022835"/>
    </source>
</evidence>
<dbReference type="GO" id="GO:0003723">
    <property type="term" value="F:RNA binding"/>
    <property type="evidence" value="ECO:0007669"/>
    <property type="project" value="UniProtKB-KW"/>
</dbReference>
<dbReference type="SUPFAM" id="SSF50249">
    <property type="entry name" value="Nucleic acid-binding proteins"/>
    <property type="match status" value="2"/>
</dbReference>
<evidence type="ECO:0000256" key="15">
    <source>
        <dbReference type="ARBA" id="ARBA00022884"/>
    </source>
</evidence>
<dbReference type="Pfam" id="PF00773">
    <property type="entry name" value="RNB"/>
    <property type="match status" value="1"/>
</dbReference>
<dbReference type="InterPro" id="IPR041505">
    <property type="entry name" value="Dis3_CSD2"/>
</dbReference>
<name>F4PWN2_CACFS</name>
<dbReference type="InterPro" id="IPR022966">
    <property type="entry name" value="RNase_II/R_CS"/>
</dbReference>
<comment type="similarity">
    <text evidence="5 18">Belongs to the RNR ribonuclease family.</text>
</comment>
<protein>
    <recommendedName>
        <fullName evidence="7">DIS3-like exonuclease 1</fullName>
        <ecNumber evidence="6">3.1.13.1</ecNumber>
    </recommendedName>
    <alternativeName>
        <fullName evidence="17">Ribosomal RNA-processing protein 44</fullName>
    </alternativeName>
</protein>
<dbReference type="InterPro" id="IPR001900">
    <property type="entry name" value="RNase_II/R"/>
</dbReference>
<evidence type="ECO:0000313" key="21">
    <source>
        <dbReference type="EMBL" id="EGG20396.1"/>
    </source>
</evidence>
<dbReference type="AlphaFoldDB" id="F4PWN2"/>
<dbReference type="GO" id="GO:0000177">
    <property type="term" value="C:cytoplasmic exosome (RNase complex)"/>
    <property type="evidence" value="ECO:0007669"/>
    <property type="project" value="TreeGrafter"/>
</dbReference>
<evidence type="ECO:0000256" key="10">
    <source>
        <dbReference type="ARBA" id="ARBA00022722"/>
    </source>
</evidence>
<dbReference type="GO" id="GO:0016075">
    <property type="term" value="P:rRNA catabolic process"/>
    <property type="evidence" value="ECO:0007669"/>
    <property type="project" value="TreeGrafter"/>
</dbReference>
<evidence type="ECO:0000256" key="13">
    <source>
        <dbReference type="ARBA" id="ARBA00022839"/>
    </source>
</evidence>
<evidence type="ECO:0000256" key="14">
    <source>
        <dbReference type="ARBA" id="ARBA00022842"/>
    </source>
</evidence>
<dbReference type="GO" id="GO:0006364">
    <property type="term" value="P:rRNA processing"/>
    <property type="evidence" value="ECO:0007669"/>
    <property type="project" value="UniProtKB-KW"/>
</dbReference>
<keyword evidence="15" id="KW-0694">RNA-binding</keyword>
<dbReference type="InterPro" id="IPR033771">
    <property type="entry name" value="Rrp44_CSD1"/>
</dbReference>
<keyword evidence="11" id="KW-0378">Hydrolase</keyword>
<dbReference type="GO" id="GO:0000956">
    <property type="term" value="P:nuclear-transcribed mRNA catabolic process"/>
    <property type="evidence" value="ECO:0007669"/>
    <property type="project" value="UniProtKB-ARBA"/>
</dbReference>
<sequence>MQTIERESCRGIIETESIDQCYSLLFAKKQDRGLSWISKEQYIRNDIKCHYDQCIICNNNNSSNSNNSSSSSTTTMSNKQKKEEQKKKELLQQQKQQKTTINAKPIIIADIKVISEYLDILELESVKNNQTLVVLETVFRYIQYNSGPKFFDRLKKLITSNPNGDKVIYFTNDLNKQTQLDREQDKDKGNNQSESIDTYESRRIVNAARWFGQHLHDQKHLVKVPIYLITNNDQMIDIAKKTKQLGKETQDGDIKILGLKEYLYQYYSGNTSVLDVYESLTLMIKEKQLEEQNNTSSSSSSSLYERYWDDDIKAVELKSGNIVSGKIHINQFNREEAFVKIQSSTIASTRGGHGDKIMIIGKKNINRAIHGDKVGIFVLPESEWMDQSTSASVLGDLDDQKDDMIAEENKEEDQVLSSIQTTKANNKKNEKKIMTAKVVGIFQRNWRDYVGTIESGSTVYSNFVNVVPLDSRIPIIRVATKSAEAFVNKRIIVRIDRWDLSSSYPAGHYVSSVGERGSLETELGCLMVEHDISLRPWSKQILDSLPTSDTWSIPKDERKKRRIMADSGHRVMSIDPLGSKDIDDTISLARLDGDRVIEIGVHIADVTHFVAKGSPLDIEAQRRGTTIYLPDRRFDMLPAVLSEDLCSLWGGKERCAMSVVWRMELDATTQEYKIVDSWFGKTIINSCGEFHYQLAQDIIDGKVVDGKDRDEDVTNGGKNAGYRNRLHNNRRELAGALDLESIEVRFTFNESTKTPDRIVLKSDLEVHSLVAEYMILANAAVGTRIHQYHPGAALLRRHPPPNQLGFSNIQQLFDMFGFPFDSSSNSRLAESLKNAVVPGDPLANQIIKLKTVNVVSEAVYFSTGGFNVDDFYHYGLALNKYTHFTSPIRRYADIIVHRQLMDAVLTKPADQDDHSMAILADHLNLRHRASKTLQREATQMFQSLYFQHHPKPNVEAIITDIRSNSVIVLVPEYGLRDRVYLLDKDGKPIMPSDDNSFKSKIQSMVFNETNVEFKLEDGTKKQLSIFDHIVVNIHTQENDYHLPPVKMDFVQILKSQNKNTLFNKEQVSKKSIVDQIKKDEKSKDQMDHRDTTSNPYGFNLNQQEKEEEQEKLQGGKSSKHQQSIYELIKDLDDLKLEKIEQVGSRIDYSKGKTIVKKEKEGKVLKLWSMNDKQSKEYRTKADQYLRDAISKQYKQQRLLYLKQQQQEDGDDEYYDEEYEDDNEKIAPTISVKDKYGDLISKTEQGHLKALRDLSLSKRKFN</sequence>
<organism evidence="21 22">
    <name type="scientific">Cavenderia fasciculata</name>
    <name type="common">Slime mold</name>
    <name type="synonym">Dictyostelium fasciculatum</name>
    <dbReference type="NCBI Taxonomy" id="261658"/>
    <lineage>
        <taxon>Eukaryota</taxon>
        <taxon>Amoebozoa</taxon>
        <taxon>Evosea</taxon>
        <taxon>Eumycetozoa</taxon>
        <taxon>Dictyostelia</taxon>
        <taxon>Acytosteliales</taxon>
        <taxon>Cavenderiaceae</taxon>
        <taxon>Cavenderia</taxon>
    </lineage>
</organism>
<evidence type="ECO:0000256" key="19">
    <source>
        <dbReference type="SAM" id="MobiDB-lite"/>
    </source>
</evidence>